<dbReference type="InterPro" id="IPR026590">
    <property type="entry name" value="Ssirtuin_cat_dom"/>
</dbReference>
<comment type="catalytic activity">
    <reaction evidence="9">
        <text>L-methionyl-[protein] + [thioredoxin]-disulfide + H2O = L-methionyl-(R)-S-oxide-[protein] + [thioredoxin]-dithiol</text>
        <dbReference type="Rhea" id="RHEA:24164"/>
        <dbReference type="Rhea" id="RHEA-COMP:10698"/>
        <dbReference type="Rhea" id="RHEA-COMP:10700"/>
        <dbReference type="Rhea" id="RHEA-COMP:12313"/>
        <dbReference type="Rhea" id="RHEA-COMP:12314"/>
        <dbReference type="ChEBI" id="CHEBI:15377"/>
        <dbReference type="ChEBI" id="CHEBI:16044"/>
        <dbReference type="ChEBI" id="CHEBI:29950"/>
        <dbReference type="ChEBI" id="CHEBI:45764"/>
        <dbReference type="ChEBI" id="CHEBI:50058"/>
        <dbReference type="EC" id="1.8.4.12"/>
    </reaction>
</comment>
<dbReference type="Pfam" id="PF02146">
    <property type="entry name" value="SIR2"/>
    <property type="match status" value="1"/>
</dbReference>
<feature type="region of interest" description="Disordered" evidence="12">
    <location>
        <begin position="394"/>
        <end position="441"/>
    </location>
</feature>
<keyword evidence="15" id="KW-1185">Reference proteome</keyword>
<keyword evidence="5 11" id="KW-0479">Metal-binding</keyword>
<reference evidence="16" key="1">
    <citation type="submission" date="2016-11" db="UniProtKB">
        <authorList>
            <consortium name="WormBaseParasite"/>
        </authorList>
    </citation>
    <scope>IDENTIFICATION</scope>
</reference>
<evidence type="ECO:0000256" key="3">
    <source>
        <dbReference type="ARBA" id="ARBA00012499"/>
    </source>
</evidence>
<dbReference type="Gene3D" id="3.40.50.1220">
    <property type="entry name" value="TPP-binding domain"/>
    <property type="match status" value="1"/>
</dbReference>
<dbReference type="GO" id="GO:0017136">
    <property type="term" value="F:histone deacetylase activity, NAD-dependent"/>
    <property type="evidence" value="ECO:0007669"/>
    <property type="project" value="TreeGrafter"/>
</dbReference>
<evidence type="ECO:0000256" key="4">
    <source>
        <dbReference type="ARBA" id="ARBA00022679"/>
    </source>
</evidence>
<feature type="compositionally biased region" description="Polar residues" evidence="12">
    <location>
        <begin position="1"/>
        <end position="10"/>
    </location>
</feature>
<keyword evidence="4" id="KW-0808">Transferase</keyword>
<dbReference type="GO" id="GO:0070403">
    <property type="term" value="F:NAD+ binding"/>
    <property type="evidence" value="ECO:0007669"/>
    <property type="project" value="InterPro"/>
</dbReference>
<evidence type="ECO:0000256" key="2">
    <source>
        <dbReference type="ARBA" id="ARBA00007174"/>
    </source>
</evidence>
<dbReference type="SUPFAM" id="SSF52467">
    <property type="entry name" value="DHS-like NAD/FAD-binding domain"/>
    <property type="match status" value="1"/>
</dbReference>
<evidence type="ECO:0000313" key="16">
    <source>
        <dbReference type="WBParaSite" id="maker-uti_cns_0002047-snap-gene-0.19-mRNA-1"/>
    </source>
</evidence>
<dbReference type="WBParaSite" id="maker-uti_cns_0002047-snap-gene-0.19-mRNA-1">
    <property type="protein sequence ID" value="maker-uti_cns_0002047-snap-gene-0.19-mRNA-1"/>
    <property type="gene ID" value="maker-uti_cns_0002047-snap-gene-0.19"/>
</dbReference>
<organism evidence="15 16">
    <name type="scientific">Macrostomum lignano</name>
    <dbReference type="NCBI Taxonomy" id="282301"/>
    <lineage>
        <taxon>Eukaryota</taxon>
        <taxon>Metazoa</taxon>
        <taxon>Spiralia</taxon>
        <taxon>Lophotrochozoa</taxon>
        <taxon>Platyhelminthes</taxon>
        <taxon>Rhabditophora</taxon>
        <taxon>Macrostomorpha</taxon>
        <taxon>Macrostomida</taxon>
        <taxon>Macrostomidae</taxon>
        <taxon>Macrostomum</taxon>
    </lineage>
</organism>
<dbReference type="InterPro" id="IPR026591">
    <property type="entry name" value="Sirtuin_cat_small_dom_sf"/>
</dbReference>
<dbReference type="PROSITE" id="PS50305">
    <property type="entry name" value="SIRTUIN"/>
    <property type="match status" value="1"/>
</dbReference>
<evidence type="ECO:0000256" key="12">
    <source>
        <dbReference type="SAM" id="MobiDB-lite"/>
    </source>
</evidence>
<evidence type="ECO:0000256" key="9">
    <source>
        <dbReference type="ARBA" id="ARBA00048488"/>
    </source>
</evidence>
<dbReference type="AlphaFoldDB" id="A0A1I8GHR7"/>
<feature type="domain" description="MsrB" evidence="14">
    <location>
        <begin position="576"/>
        <end position="698"/>
    </location>
</feature>
<sequence length="720" mass="78397">MQHQQPQRRNASIGVASGNQRHHQQQQHQRRRPLPPPTASHSADSLTSGMQRLSVSNRRGLTTAASNSAGKAVGAKPTTAAATSVRRRTIGSGNGVDGQPPKPGQVTSLADVANLLSNGRVSNIVVMAGAGISTASGIPDFRTPGTGLYDNLKQFKIPYPEAIFDLDYFFVNPKPFFALAKELYPSGRYRPNLVHCFCRLLHDKGMLSRVYTQNIDGLERLAGIPPEKLVEAHGTFATATCTHCCRQLPAVYVRPMILQGQVPICSKLRGQGVCPGVLKPDIVFFGEDLPARFWHYLRDFAHCDLLIVLGTSLQVEPFAGIVDSTRLTVPRLLINRDAVGPFRGAKPRRPNDLAATGDLVERVLELANLAGWSDELVTLSDRINLDIDACPDPFESNNNNSNNSPTPAQTRPQHHLPPLPHAKQQPSAKPATESTTSVANSNNNARRALEAGNNKSVIAAAVRVKPGIPLVQRHKRSQSQQRRQPPRQLSTSSSSSSSQYQPIKIPPLLFRCCQLLIAMNLLQMVTSQQSEKLERLAKKSPPVCVASPTASAVVGASSPTTPSANGGQQCAAEFSDPDLRNRLTPVQYEVTQLRGTEKRFSGQYLREKSPGVYECVVCGTELFSSGHKFDSGCGWPAFYDVMHDGRIAMVKDTSHGMMRYEVRCAKCGAHLGHVFDDGPRPTGLRYCVNSAALNFSPEKPATTPTEAQVDEQSKAERQDL</sequence>
<feature type="region of interest" description="Disordered" evidence="12">
    <location>
        <begin position="696"/>
        <end position="720"/>
    </location>
</feature>
<dbReference type="FunFam" id="2.170.150.20:FF:000001">
    <property type="entry name" value="Peptide methionine sulfoxide reductase MsrB"/>
    <property type="match status" value="1"/>
</dbReference>
<dbReference type="Gene3D" id="2.170.150.20">
    <property type="entry name" value="Peptide methionine sulfoxide reductase"/>
    <property type="match status" value="1"/>
</dbReference>
<feature type="binding site" evidence="11">
    <location>
        <position position="244"/>
    </location>
    <ligand>
        <name>Zn(2+)</name>
        <dbReference type="ChEBI" id="CHEBI:29105"/>
    </ligand>
</feature>
<dbReference type="HAMAP" id="MF_01400">
    <property type="entry name" value="MsrB"/>
    <property type="match status" value="1"/>
</dbReference>
<feature type="active site" description="Proton acceptor" evidence="11">
    <location>
        <position position="233"/>
    </location>
</feature>
<dbReference type="InterPro" id="IPR002579">
    <property type="entry name" value="Met_Sox_Rdtase_MsrB_dom"/>
</dbReference>
<accession>A0A1I8GHR7</accession>
<dbReference type="PANTHER" id="PTHR11085">
    <property type="entry name" value="NAD-DEPENDENT PROTEIN DEACYLASE SIRTUIN-5, MITOCHONDRIAL-RELATED"/>
    <property type="match status" value="1"/>
</dbReference>
<dbReference type="Gene3D" id="3.30.1600.10">
    <property type="entry name" value="SIR2/SIRT2 'Small Domain"/>
    <property type="match status" value="1"/>
</dbReference>
<evidence type="ECO:0000256" key="10">
    <source>
        <dbReference type="ARBA" id="ARBA00067474"/>
    </source>
</evidence>
<feature type="region of interest" description="Disordered" evidence="12">
    <location>
        <begin position="61"/>
        <end position="104"/>
    </location>
</feature>
<dbReference type="PROSITE" id="PS51790">
    <property type="entry name" value="MSRB"/>
    <property type="match status" value="1"/>
</dbReference>
<feature type="region of interest" description="Disordered" evidence="12">
    <location>
        <begin position="1"/>
        <end position="47"/>
    </location>
</feature>
<feature type="binding site" evidence="11">
    <location>
        <position position="241"/>
    </location>
    <ligand>
        <name>Zn(2+)</name>
        <dbReference type="ChEBI" id="CHEBI:29105"/>
    </ligand>
</feature>
<dbReference type="InterPro" id="IPR050134">
    <property type="entry name" value="NAD-dep_sirtuin_deacylases"/>
</dbReference>
<dbReference type="GO" id="GO:0033743">
    <property type="term" value="F:peptide-methionine (R)-S-oxide reductase activity"/>
    <property type="evidence" value="ECO:0007669"/>
    <property type="project" value="UniProtKB-EC"/>
</dbReference>
<feature type="compositionally biased region" description="Basic and acidic residues" evidence="12">
    <location>
        <begin position="711"/>
        <end position="720"/>
    </location>
</feature>
<dbReference type="Pfam" id="PF01641">
    <property type="entry name" value="SelR"/>
    <property type="match status" value="1"/>
</dbReference>
<evidence type="ECO:0000256" key="5">
    <source>
        <dbReference type="ARBA" id="ARBA00022723"/>
    </source>
</evidence>
<dbReference type="InterPro" id="IPR011057">
    <property type="entry name" value="Mss4-like_sf"/>
</dbReference>
<dbReference type="GO" id="GO:0006979">
    <property type="term" value="P:response to oxidative stress"/>
    <property type="evidence" value="ECO:0007669"/>
    <property type="project" value="UniProtKB-ARBA"/>
</dbReference>
<keyword evidence="6 11" id="KW-0862">Zinc</keyword>
<evidence type="ECO:0000256" key="11">
    <source>
        <dbReference type="PROSITE-ProRule" id="PRU00236"/>
    </source>
</evidence>
<dbReference type="SUPFAM" id="SSF51316">
    <property type="entry name" value="Mss4-like"/>
    <property type="match status" value="1"/>
</dbReference>
<evidence type="ECO:0000256" key="8">
    <source>
        <dbReference type="ARBA" id="ARBA00023027"/>
    </source>
</evidence>
<keyword evidence="7" id="KW-0560">Oxidoreductase</keyword>
<feature type="compositionally biased region" description="Low complexity" evidence="12">
    <location>
        <begin position="431"/>
        <end position="441"/>
    </location>
</feature>
<evidence type="ECO:0000256" key="1">
    <source>
        <dbReference type="ARBA" id="ARBA00001947"/>
    </source>
</evidence>
<feature type="compositionally biased region" description="Basic residues" evidence="12">
    <location>
        <begin position="20"/>
        <end position="33"/>
    </location>
</feature>
<comment type="cofactor">
    <cofactor evidence="1">
        <name>Zn(2+)</name>
        <dbReference type="ChEBI" id="CHEBI:29105"/>
    </cofactor>
</comment>
<evidence type="ECO:0000256" key="7">
    <source>
        <dbReference type="ARBA" id="ARBA00023002"/>
    </source>
</evidence>
<comment type="similarity">
    <text evidence="2">Belongs to the MsrB Met sulfoxide reductase family.</text>
</comment>
<protein>
    <recommendedName>
        <fullName evidence="10">Peptide methionine sulfoxide reductase B1, chloroplastic</fullName>
        <ecNumber evidence="3">1.8.4.12</ecNumber>
    </recommendedName>
</protein>
<feature type="region of interest" description="Disordered" evidence="12">
    <location>
        <begin position="468"/>
        <end position="501"/>
    </location>
</feature>
<dbReference type="InterPro" id="IPR003000">
    <property type="entry name" value="Sirtuin"/>
</dbReference>
<evidence type="ECO:0000259" key="14">
    <source>
        <dbReference type="PROSITE" id="PS51790"/>
    </source>
</evidence>
<evidence type="ECO:0000259" key="13">
    <source>
        <dbReference type="PROSITE" id="PS50305"/>
    </source>
</evidence>
<feature type="domain" description="Deacetylase sirtuin-type" evidence="13">
    <location>
        <begin position="102"/>
        <end position="373"/>
    </location>
</feature>
<feature type="binding site" evidence="11">
    <location>
        <position position="265"/>
    </location>
    <ligand>
        <name>Zn(2+)</name>
        <dbReference type="ChEBI" id="CHEBI:29105"/>
    </ligand>
</feature>
<dbReference type="GO" id="GO:0046872">
    <property type="term" value="F:metal ion binding"/>
    <property type="evidence" value="ECO:0007669"/>
    <property type="project" value="UniProtKB-KW"/>
</dbReference>
<feature type="compositionally biased region" description="Low complexity" evidence="12">
    <location>
        <begin position="478"/>
        <end position="501"/>
    </location>
</feature>
<evidence type="ECO:0000313" key="15">
    <source>
        <dbReference type="Proteomes" id="UP000095280"/>
    </source>
</evidence>
<name>A0A1I8GHR7_9PLAT</name>
<dbReference type="PANTHER" id="PTHR11085:SF7">
    <property type="entry name" value="NAD-DEPENDENT PROTEIN DEACETYLASE"/>
    <property type="match status" value="1"/>
</dbReference>
<feature type="binding site" evidence="11">
    <location>
        <position position="274"/>
    </location>
    <ligand>
        <name>Zn(2+)</name>
        <dbReference type="ChEBI" id="CHEBI:29105"/>
    </ligand>
</feature>
<proteinExistence type="inferred from homology"/>
<dbReference type="Proteomes" id="UP000095280">
    <property type="component" value="Unplaced"/>
</dbReference>
<evidence type="ECO:0000256" key="6">
    <source>
        <dbReference type="ARBA" id="ARBA00022833"/>
    </source>
</evidence>
<dbReference type="GO" id="GO:0005634">
    <property type="term" value="C:nucleus"/>
    <property type="evidence" value="ECO:0007669"/>
    <property type="project" value="TreeGrafter"/>
</dbReference>
<keyword evidence="8" id="KW-0520">NAD</keyword>
<dbReference type="InterPro" id="IPR029035">
    <property type="entry name" value="DHS-like_NAD/FAD-binding_dom"/>
</dbReference>
<dbReference type="NCBIfam" id="TIGR00357">
    <property type="entry name" value="peptide-methionine (R)-S-oxide reductase MsrB"/>
    <property type="match status" value="1"/>
</dbReference>
<dbReference type="EC" id="1.8.4.12" evidence="3"/>